<comment type="caution">
    <text evidence="6">The sequence shown here is derived from an EMBL/GenBank/DDBJ whole genome shotgun (WGS) entry which is preliminary data.</text>
</comment>
<dbReference type="PANTHER" id="PTHR43179">
    <property type="entry name" value="RHAMNOSYLTRANSFERASE WBBL"/>
    <property type="match status" value="1"/>
</dbReference>
<dbReference type="GO" id="GO:0016757">
    <property type="term" value="F:glycosyltransferase activity"/>
    <property type="evidence" value="ECO:0007669"/>
    <property type="project" value="UniProtKB-KW"/>
</dbReference>
<dbReference type="Gene3D" id="3.40.50.2000">
    <property type="entry name" value="Glycogen Phosphorylase B"/>
    <property type="match status" value="1"/>
</dbReference>
<dbReference type="InterPro" id="IPR001173">
    <property type="entry name" value="Glyco_trans_2-like"/>
</dbReference>
<dbReference type="AlphaFoldDB" id="A0A3M0CT46"/>
<dbReference type="OrthoDB" id="5123492at2"/>
<proteinExistence type="inferred from homology"/>
<keyword evidence="7" id="KW-1185">Reference proteome</keyword>
<keyword evidence="2" id="KW-0328">Glycosyltransferase</keyword>
<dbReference type="InParanoid" id="A0A3M0CT46"/>
<evidence type="ECO:0000256" key="2">
    <source>
        <dbReference type="ARBA" id="ARBA00022676"/>
    </source>
</evidence>
<dbReference type="CDD" id="cd03801">
    <property type="entry name" value="GT4_PimA-like"/>
    <property type="match status" value="1"/>
</dbReference>
<dbReference type="Pfam" id="PF00535">
    <property type="entry name" value="Glycos_transf_2"/>
    <property type="match status" value="1"/>
</dbReference>
<evidence type="ECO:0000313" key="6">
    <source>
        <dbReference type="EMBL" id="RMB12638.1"/>
    </source>
</evidence>
<evidence type="ECO:0000259" key="4">
    <source>
        <dbReference type="Pfam" id="PF00534"/>
    </source>
</evidence>
<dbReference type="Proteomes" id="UP000271227">
    <property type="component" value="Unassembled WGS sequence"/>
</dbReference>
<dbReference type="SUPFAM" id="SSF53448">
    <property type="entry name" value="Nucleotide-diphospho-sugar transferases"/>
    <property type="match status" value="1"/>
</dbReference>
<dbReference type="InterPro" id="IPR029044">
    <property type="entry name" value="Nucleotide-diphossugar_trans"/>
</dbReference>
<dbReference type="EMBL" id="REFR01000004">
    <property type="protein sequence ID" value="RMB12638.1"/>
    <property type="molecule type" value="Genomic_DNA"/>
</dbReference>
<gene>
    <name evidence="6" type="ORF">BXY39_0172</name>
</gene>
<feature type="domain" description="Glycosyltransferase 2-like" evidence="5">
    <location>
        <begin position="5"/>
        <end position="172"/>
    </location>
</feature>
<dbReference type="Pfam" id="PF00534">
    <property type="entry name" value="Glycos_transf_1"/>
    <property type="match status" value="1"/>
</dbReference>
<evidence type="ECO:0000256" key="1">
    <source>
        <dbReference type="ARBA" id="ARBA00006739"/>
    </source>
</evidence>
<dbReference type="InterPro" id="IPR001296">
    <property type="entry name" value="Glyco_trans_1"/>
</dbReference>
<dbReference type="Gene3D" id="3.40.50.11090">
    <property type="match status" value="1"/>
</dbReference>
<evidence type="ECO:0000313" key="7">
    <source>
        <dbReference type="Proteomes" id="UP000271227"/>
    </source>
</evidence>
<organism evidence="6 7">
    <name type="scientific">Eilatimonas milleporae</name>
    <dbReference type="NCBI Taxonomy" id="911205"/>
    <lineage>
        <taxon>Bacteria</taxon>
        <taxon>Pseudomonadati</taxon>
        <taxon>Pseudomonadota</taxon>
        <taxon>Alphaproteobacteria</taxon>
        <taxon>Kordiimonadales</taxon>
        <taxon>Kordiimonadaceae</taxon>
        <taxon>Eilatimonas</taxon>
    </lineage>
</organism>
<dbReference type="RefSeq" id="WP_121936955.1">
    <property type="nucleotide sequence ID" value="NZ_REFR01000004.1"/>
</dbReference>
<evidence type="ECO:0000259" key="5">
    <source>
        <dbReference type="Pfam" id="PF00535"/>
    </source>
</evidence>
<keyword evidence="3 6" id="KW-0808">Transferase</keyword>
<dbReference type="SUPFAM" id="SSF53756">
    <property type="entry name" value="UDP-Glycosyltransferase/glycogen phosphorylase"/>
    <property type="match status" value="1"/>
</dbReference>
<dbReference type="PANTHER" id="PTHR43179:SF12">
    <property type="entry name" value="GALACTOFURANOSYLTRANSFERASE GLFT2"/>
    <property type="match status" value="1"/>
</dbReference>
<evidence type="ECO:0000256" key="3">
    <source>
        <dbReference type="ARBA" id="ARBA00022679"/>
    </source>
</evidence>
<protein>
    <submittedName>
        <fullName evidence="6">GT2 family glycosyltransferase</fullName>
    </submittedName>
</protein>
<sequence length="620" mass="70176">MIKISVVVPIYNALDQVRECIESLVQHRHGNVELIIVNDGSDLNAKAWLTERLAKEDNCTLIHNEENIGYLKSVNKGFSKTSGDIIVSQNSDTIIFSDFFEKITGIFDAHKDVGIINPVSTWANWTRIPFPAGHNIYSLQSYIDQTYGREIVDINCASGFSFAFRREVYEQLGGFDPIYDPGYWEETDYCLKALDAGWRVVCAMGLYVFHHGWSSFGEEMRNAHMHVNGQIFRSRWLERFDELEREWTANDPLRAMRHDLETLEHGPNKNIYNKDDKSLSVLYIVPDMPLYGGIISILQVVNRLVLEGVRANVAIVSGKRTDALRYAASYFSPLQFESEADLLASGPQADLYIATAWDTAYTVKKAHARGLCKDTAYFVQDYEPDFHPDDPVQSIKAEVSYDLVQNRIVKTEWLKKKLEKFGGETRIIPLGLNTDIFADYGRSRSPMLVSMARPSSPRRNWTVTRKVFQFLSEHWPDLNLGIYGFGFDHGELPPNIQNFGVLNSAKDVANMLNDATMLLDASIYQGFGRPGLEAIACGVVPILTKYGGITSYAVHEENCLLIDPMDVSGIVAAIIRLLGDPDLMATLKENGKQVKQKYTLKNEGYMTKVFFEEIIDSRQY</sequence>
<dbReference type="Gene3D" id="3.90.550.10">
    <property type="entry name" value="Spore Coat Polysaccharide Biosynthesis Protein SpsA, Chain A"/>
    <property type="match status" value="1"/>
</dbReference>
<name>A0A3M0CT46_9PROT</name>
<reference evidence="6 7" key="1">
    <citation type="submission" date="2018-10" db="EMBL/GenBank/DDBJ databases">
        <title>Genomic Encyclopedia of Archaeal and Bacterial Type Strains, Phase II (KMG-II): from individual species to whole genera.</title>
        <authorList>
            <person name="Goeker M."/>
        </authorList>
    </citation>
    <scope>NUCLEOTIDE SEQUENCE [LARGE SCALE GENOMIC DNA]</scope>
    <source>
        <strain evidence="6 7">DSM 25217</strain>
    </source>
</reference>
<comment type="similarity">
    <text evidence="1">Belongs to the glycosyltransferase 2 family.</text>
</comment>
<feature type="domain" description="Glycosyl transferase family 1" evidence="4">
    <location>
        <begin position="494"/>
        <end position="593"/>
    </location>
</feature>
<accession>A0A3M0CT46</accession>